<dbReference type="PIRSF" id="PIRSF000533">
    <property type="entry name" value="ATP_PFK_euk"/>
    <property type="match status" value="1"/>
</dbReference>
<sequence>MPTKAVKGVASTSFVTSDTKVFDECANFYNKLGFRLVKNYSKLSNTALATASASAQSKLHVGVSNDSLRELWLESFPLQNVDEKGQLIPWQELDVYHGDGSKALSHGVVLKLRLSNEGQSIKAVANQELFFFTAELKRVTDILTKELSTELRNQQSNLVTVFDPMGNTVHFTSQEDLPNGKSYTSAEQYLKDRTELLLDLIKKDEPQTSENDSTNRWSLNQSKKKKKKIAVMTSGGDAPGMNSAVRAVVRTGIYLGCDVFAVYEGYSGLVEGGKLLKKMEWNDVRSYLSLGGTAIGTARCMEFRERAGRLTSCYNMIINGIDALIVCGGDGSLTGADLFREEWPSLCEELVSTKRLTQEQVLPYQHLTIVGLVGSIDNDMACTDTTIGAASSLARITEMVDYIDATATSHSRAFVVEVMGRHCGWLGLMSGISCGADYIFIPERPPKAGEWQEDLKQVCQRHRKQGNRKTTVIVAEGAIDDDLNPITSEMVKDVLVELGLDTRITTLGHVQRGGSAVAHDRMLATLQGVDAVRAVLESTPETPSPMIAMLENKIVRRPLVEAVELTKSVATAIESKDFDKAINLRDSSFYEAYQQFLAISRGDDGSDILPKEKQLNIGIVHVGASSSALNASTRAAALYCLSHGHKLYGIINGFSGLITTGEVKELKWLDVVDWHNKGGSEIGTNRSLPSEDFGSVAFYLQKYQLNGLIVIGGFESFTAVHELDSNRSKYPIFNIPLVVIPATVSNNVPGTEDSLGADTCLNQLVNYCDAVKQSASSSRRRVFVVEVQGGHSGYVASYAGLVTGSIATYTPETKITLRTLQEDIDLLFDVFENDRGEDKNGKMIIRNEQASSVYSAELIADIIKESAKGRFETRTAIPGHVQQGFTPSSLDRVQAVRYSVKAVQYIEEWNDKKYHAQELYGENRIHEYSVETGTPSAVVIGIQGAQITFTPVKELYENEADIKLRKGTVIHWKDLQKANEMLSGRLLLRDRKKKLTSS</sequence>
<feature type="binding site" description="in other chain" evidence="14">
    <location>
        <position position="965"/>
    </location>
    <ligand>
        <name>beta-D-fructose 2,6-bisphosphate</name>
        <dbReference type="ChEBI" id="CHEBI:58579"/>
        <note>allosteric activator; ligand shared between dimeric partners</note>
    </ligand>
</feature>
<dbReference type="InterPro" id="IPR035966">
    <property type="entry name" value="PKF_sf"/>
</dbReference>
<feature type="region of interest" description="Interdomain linker" evidence="14">
    <location>
        <begin position="602"/>
        <end position="615"/>
    </location>
</feature>
<feature type="binding site" evidence="14">
    <location>
        <position position="330"/>
    </location>
    <ligand>
        <name>Mg(2+)</name>
        <dbReference type="ChEBI" id="CHEBI:18420"/>
        <note>catalytic</note>
    </ligand>
</feature>
<dbReference type="InterPro" id="IPR040712">
    <property type="entry name" value="Pfk_N"/>
</dbReference>
<dbReference type="AlphaFoldDB" id="A0A9P0VYN2"/>
<dbReference type="GO" id="GO:0005945">
    <property type="term" value="C:6-phosphofructokinase complex"/>
    <property type="evidence" value="ECO:0007669"/>
    <property type="project" value="TreeGrafter"/>
</dbReference>
<dbReference type="Pfam" id="PF18468">
    <property type="entry name" value="Pfk_N"/>
    <property type="match status" value="1"/>
</dbReference>
<dbReference type="FunFam" id="3.40.50.460:FF:000007">
    <property type="entry name" value="ATP-dependent 6-phosphofructokinase"/>
    <property type="match status" value="1"/>
</dbReference>
<evidence type="ECO:0000256" key="7">
    <source>
        <dbReference type="ARBA" id="ARBA00022723"/>
    </source>
</evidence>
<comment type="cofactor">
    <cofactor evidence="1 14">
        <name>Mg(2+)</name>
        <dbReference type="ChEBI" id="CHEBI:18420"/>
    </cofactor>
</comment>
<keyword evidence="11 14" id="KW-0460">Magnesium</keyword>
<keyword evidence="5 14" id="KW-0021">Allosteric enzyme</keyword>
<dbReference type="FunFam" id="3.40.50.460:FF:000008">
    <property type="entry name" value="ATP-dependent 6-phosphofructokinase"/>
    <property type="match status" value="1"/>
</dbReference>
<dbReference type="EMBL" id="CAKXYY010000013">
    <property type="protein sequence ID" value="CAH2353951.1"/>
    <property type="molecule type" value="Genomic_DNA"/>
</dbReference>
<name>A0A9P0VYN2_9ASCO</name>
<dbReference type="PRINTS" id="PR00476">
    <property type="entry name" value="PHFRCTKINASE"/>
</dbReference>
<feature type="binding site" description="in other chain" evidence="14">
    <location>
        <begin position="788"/>
        <end position="790"/>
    </location>
    <ligand>
        <name>beta-D-fructose 2,6-bisphosphate</name>
        <dbReference type="ChEBI" id="CHEBI:58579"/>
        <note>allosteric activator; ligand shared between dimeric partners</note>
    </ligand>
</feature>
<comment type="similarity">
    <text evidence="15">Belongs to the phosphofructokinase type A (PFKA) family. ATP-dependent PFK group I subfamily. Eukaryotic two domain clade "E" sub-subfamily.</text>
</comment>
<accession>A0A9P0VYN2</accession>
<feature type="domain" description="Phosphofructokinase" evidence="16">
    <location>
        <begin position="228"/>
        <end position="534"/>
    </location>
</feature>
<feature type="binding site" description="in other chain" evidence="14">
    <location>
        <begin position="375"/>
        <end position="377"/>
    </location>
    <ligand>
        <name>substrate</name>
        <note>ligand shared between dimeric partners</note>
    </ligand>
</feature>
<evidence type="ECO:0000256" key="14">
    <source>
        <dbReference type="HAMAP-Rule" id="MF_03184"/>
    </source>
</evidence>
<evidence type="ECO:0000313" key="19">
    <source>
        <dbReference type="Proteomes" id="UP000837801"/>
    </source>
</evidence>
<evidence type="ECO:0000256" key="8">
    <source>
        <dbReference type="ARBA" id="ARBA00022741"/>
    </source>
</evidence>
<dbReference type="Gene3D" id="3.40.50.460">
    <property type="entry name" value="Phosphofructokinase domain"/>
    <property type="match status" value="2"/>
</dbReference>
<feature type="active site" description="Proton acceptor" evidence="14">
    <location>
        <position position="377"/>
    </location>
</feature>
<dbReference type="GO" id="GO:0048029">
    <property type="term" value="F:monosaccharide binding"/>
    <property type="evidence" value="ECO:0007669"/>
    <property type="project" value="TreeGrafter"/>
</dbReference>
<dbReference type="GO" id="GO:0042802">
    <property type="term" value="F:identical protein binding"/>
    <property type="evidence" value="ECO:0007669"/>
    <property type="project" value="TreeGrafter"/>
</dbReference>
<dbReference type="HAMAP" id="MF_03184">
    <property type="entry name" value="Phosphofructokinase_I_E"/>
    <property type="match status" value="1"/>
</dbReference>
<dbReference type="SUPFAM" id="SSF53784">
    <property type="entry name" value="Phosphofructokinase"/>
    <property type="match status" value="2"/>
</dbReference>
<feature type="region of interest" description="N-terminal catalytic PFK domain 1" evidence="14">
    <location>
        <begin position="1"/>
        <end position="601"/>
    </location>
</feature>
<keyword evidence="12 14" id="KW-0324">Glycolysis</keyword>
<keyword evidence="7 14" id="KW-0479">Metal-binding</keyword>
<dbReference type="InterPro" id="IPR000023">
    <property type="entry name" value="Phosphofructokinase_dom"/>
</dbReference>
<feature type="domain" description="Phosphofructokinase" evidence="16">
    <location>
        <begin position="616"/>
        <end position="906"/>
    </location>
</feature>
<feature type="binding site" evidence="14">
    <location>
        <begin position="329"/>
        <end position="332"/>
    </location>
    <ligand>
        <name>ATP</name>
        <dbReference type="ChEBI" id="CHEBI:30616"/>
    </ligand>
</feature>
<feature type="binding site" description="in other chain" evidence="14">
    <location>
        <position position="476"/>
    </location>
    <ligand>
        <name>substrate</name>
        <note>ligand shared between dimeric partners</note>
    </ligand>
</feature>
<keyword evidence="9 14" id="KW-0418">Kinase</keyword>
<dbReference type="GO" id="GO:0006002">
    <property type="term" value="P:fructose 6-phosphate metabolic process"/>
    <property type="evidence" value="ECO:0007669"/>
    <property type="project" value="InterPro"/>
</dbReference>
<keyword evidence="10 14" id="KW-0067">ATP-binding</keyword>
<dbReference type="NCBIfam" id="TIGR02478">
    <property type="entry name" value="6PF1K_euk"/>
    <property type="match status" value="1"/>
</dbReference>
<evidence type="ECO:0000256" key="3">
    <source>
        <dbReference type="ARBA" id="ARBA00004679"/>
    </source>
</evidence>
<feature type="binding site" description="in other chain" evidence="14">
    <location>
        <begin position="743"/>
        <end position="747"/>
    </location>
    <ligand>
        <name>beta-D-fructose 2,6-bisphosphate</name>
        <dbReference type="ChEBI" id="CHEBI:58579"/>
        <note>allosteric activator; ligand shared between dimeric partners</note>
    </ligand>
</feature>
<evidence type="ECO:0000313" key="18">
    <source>
        <dbReference type="EMBL" id="CAH2353951.1"/>
    </source>
</evidence>
<dbReference type="GO" id="GO:0030388">
    <property type="term" value="P:fructose 1,6-bisphosphate metabolic process"/>
    <property type="evidence" value="ECO:0007669"/>
    <property type="project" value="TreeGrafter"/>
</dbReference>
<dbReference type="GO" id="GO:0061621">
    <property type="term" value="P:canonical glycolysis"/>
    <property type="evidence" value="ECO:0007669"/>
    <property type="project" value="TreeGrafter"/>
</dbReference>
<evidence type="ECO:0000256" key="15">
    <source>
        <dbReference type="PIRNR" id="PIRNR000533"/>
    </source>
</evidence>
<evidence type="ECO:0000256" key="9">
    <source>
        <dbReference type="ARBA" id="ARBA00022777"/>
    </source>
</evidence>
<dbReference type="InterPro" id="IPR015912">
    <property type="entry name" value="Phosphofructokinase_CS"/>
</dbReference>
<dbReference type="Gene3D" id="3.10.180.90">
    <property type="match status" value="1"/>
</dbReference>
<dbReference type="GO" id="GO:0016208">
    <property type="term" value="F:AMP binding"/>
    <property type="evidence" value="ECO:0007669"/>
    <property type="project" value="TreeGrafter"/>
</dbReference>
<feature type="binding site" description="in other chain" evidence="14">
    <location>
        <begin position="419"/>
        <end position="421"/>
    </location>
    <ligand>
        <name>substrate</name>
        <note>ligand shared between dimeric partners</note>
    </ligand>
</feature>
<feature type="binding site" description="in other chain" evidence="14">
    <location>
        <begin position="509"/>
        <end position="512"/>
    </location>
    <ligand>
        <name>substrate</name>
        <note>ligand shared between dimeric partners</note>
    </ligand>
</feature>
<dbReference type="OrthoDB" id="537915at2759"/>
<keyword evidence="8 14" id="KW-0547">Nucleotide-binding</keyword>
<evidence type="ECO:0000256" key="10">
    <source>
        <dbReference type="ARBA" id="ARBA00022840"/>
    </source>
</evidence>
<gene>
    <name evidence="18" type="ORF">CLIB1423_13S02630</name>
</gene>
<evidence type="ECO:0000256" key="12">
    <source>
        <dbReference type="ARBA" id="ARBA00023152"/>
    </source>
</evidence>
<comment type="caution">
    <text evidence="18">The sequence shown here is derived from an EMBL/GenBank/DDBJ whole genome shotgun (WGS) entry which is preliminary data.</text>
</comment>
<feature type="binding site" evidence="14">
    <location>
        <position position="781"/>
    </location>
    <ligand>
        <name>beta-D-fructose 2,6-bisphosphate</name>
        <dbReference type="ChEBI" id="CHEBI:58579"/>
        <note>allosteric activator; ligand shared between dimeric partners</note>
    </ligand>
</feature>
<keyword evidence="19" id="KW-1185">Reference proteome</keyword>
<dbReference type="Pfam" id="PF00365">
    <property type="entry name" value="PFK"/>
    <property type="match status" value="2"/>
</dbReference>
<keyword evidence="6 14" id="KW-0808">Transferase</keyword>
<keyword evidence="4 14" id="KW-0963">Cytoplasm</keyword>
<evidence type="ECO:0000256" key="4">
    <source>
        <dbReference type="ARBA" id="ARBA00022490"/>
    </source>
</evidence>
<protein>
    <recommendedName>
        <fullName evidence="14">ATP-dependent 6-phosphofructokinase</fullName>
        <shortName evidence="14">ATP-PFK</shortName>
        <shortName evidence="14">Phosphofructokinase</shortName>
        <ecNumber evidence="14">2.7.1.11</ecNumber>
    </recommendedName>
    <alternativeName>
        <fullName evidence="14">Phosphohexokinase</fullName>
    </alternativeName>
</protein>
<evidence type="ECO:0000256" key="6">
    <source>
        <dbReference type="ARBA" id="ARBA00022679"/>
    </source>
</evidence>
<feature type="binding site" evidence="14">
    <location>
        <begin position="299"/>
        <end position="300"/>
    </location>
    <ligand>
        <name>ATP</name>
        <dbReference type="ChEBI" id="CHEBI:30616"/>
    </ligand>
</feature>
<dbReference type="GO" id="GO:0046872">
    <property type="term" value="F:metal ion binding"/>
    <property type="evidence" value="ECO:0007669"/>
    <property type="project" value="UniProtKB-KW"/>
</dbReference>
<dbReference type="GO" id="GO:0005524">
    <property type="term" value="F:ATP binding"/>
    <property type="evidence" value="ECO:0007669"/>
    <property type="project" value="UniProtKB-KW"/>
</dbReference>
<evidence type="ECO:0000259" key="17">
    <source>
        <dbReference type="Pfam" id="PF18468"/>
    </source>
</evidence>
<feature type="binding site" evidence="14">
    <location>
        <position position="412"/>
    </location>
    <ligand>
        <name>substrate</name>
        <note>ligand shared between dimeric partners</note>
    </ligand>
</feature>
<comment type="similarity">
    <text evidence="14">Belongs to the phosphofructokinase type A (PFKA) family. ATP-dependent PFK group I subfamily. Eukaryotic two domain clade 'E' sub-subfamily.</text>
</comment>
<comment type="catalytic activity">
    <reaction evidence="13 14 15">
        <text>beta-D-fructose 6-phosphate + ATP = beta-D-fructose 1,6-bisphosphate + ADP + H(+)</text>
        <dbReference type="Rhea" id="RHEA:16109"/>
        <dbReference type="ChEBI" id="CHEBI:15378"/>
        <dbReference type="ChEBI" id="CHEBI:30616"/>
        <dbReference type="ChEBI" id="CHEBI:32966"/>
        <dbReference type="ChEBI" id="CHEBI:57634"/>
        <dbReference type="ChEBI" id="CHEBI:456216"/>
        <dbReference type="EC" id="2.7.1.11"/>
    </reaction>
</comment>
<feature type="binding site" description="in other chain" evidence="14">
    <location>
        <begin position="880"/>
        <end position="883"/>
    </location>
    <ligand>
        <name>beta-D-fructose 2,6-bisphosphate</name>
        <dbReference type="ChEBI" id="CHEBI:58579"/>
        <note>allosteric activator; ligand shared between dimeric partners</note>
    </ligand>
</feature>
<evidence type="ECO:0000256" key="2">
    <source>
        <dbReference type="ARBA" id="ARBA00004496"/>
    </source>
</evidence>
<comment type="activity regulation">
    <text evidence="14">Allosterically activated by ADP, AMP, or fructose 2,6-bisphosphate, and allosterically inhibited by ATP or citrate.</text>
</comment>
<dbReference type="InterPro" id="IPR022953">
    <property type="entry name" value="ATP_PFK"/>
</dbReference>
<evidence type="ECO:0000256" key="11">
    <source>
        <dbReference type="ARBA" id="ARBA00022842"/>
    </source>
</evidence>
<evidence type="ECO:0000256" key="5">
    <source>
        <dbReference type="ARBA" id="ARBA00022533"/>
    </source>
</evidence>
<feature type="binding site" evidence="14">
    <location>
        <position position="503"/>
    </location>
    <ligand>
        <name>substrate</name>
        <note>ligand shared between dimeric partners</note>
    </ligand>
</feature>
<evidence type="ECO:0000256" key="1">
    <source>
        <dbReference type="ARBA" id="ARBA00001946"/>
    </source>
</evidence>
<dbReference type="InterPro" id="IPR009161">
    <property type="entry name" value="6-Pfructokinase_euk"/>
</dbReference>
<comment type="pathway">
    <text evidence="3 14 15">Carbohydrate degradation; glycolysis; D-glyceraldehyde 3-phosphate and glycerone phosphate from D-glucose: step 3/4.</text>
</comment>
<feature type="binding site" evidence="14">
    <location>
        <position position="874"/>
    </location>
    <ligand>
        <name>beta-D-fructose 2,6-bisphosphate</name>
        <dbReference type="ChEBI" id="CHEBI:58579"/>
        <note>allosteric activator; ligand shared between dimeric partners</note>
    </ligand>
</feature>
<dbReference type="GO" id="GO:0070095">
    <property type="term" value="F:fructose-6-phosphate binding"/>
    <property type="evidence" value="ECO:0007669"/>
    <property type="project" value="TreeGrafter"/>
</dbReference>
<evidence type="ECO:0000256" key="13">
    <source>
        <dbReference type="ARBA" id="ARBA00048070"/>
    </source>
</evidence>
<comment type="subunit">
    <text evidence="14">Homotetramer.</text>
</comment>
<dbReference type="Gene3D" id="3.40.50.450">
    <property type="match status" value="2"/>
</dbReference>
<feature type="binding site" description="in other chain" evidence="14">
    <location>
        <position position="848"/>
    </location>
    <ligand>
        <name>beta-D-fructose 2,6-bisphosphate</name>
        <dbReference type="ChEBI" id="CHEBI:58579"/>
        <note>allosteric activator; ligand shared between dimeric partners</note>
    </ligand>
</feature>
<feature type="binding site" evidence="14">
    <location>
        <position position="236"/>
    </location>
    <ligand>
        <name>ATP</name>
        <dbReference type="ChEBI" id="CHEBI:30616"/>
    </ligand>
</feature>
<proteinExistence type="inferred from homology"/>
<dbReference type="PANTHER" id="PTHR13697:SF57">
    <property type="entry name" value="ATP-DEPENDENT 6-PHOSPHOFRUCTOKINASE SUBUNIT ALPHA"/>
    <property type="match status" value="1"/>
</dbReference>
<feature type="region of interest" description="C-terminal regulatory PFK domain 2" evidence="14">
    <location>
        <begin position="616"/>
        <end position="998"/>
    </location>
</feature>
<dbReference type="GO" id="GO:0003872">
    <property type="term" value="F:6-phosphofructokinase activity"/>
    <property type="evidence" value="ECO:0007669"/>
    <property type="project" value="UniProtKB-UniRule"/>
</dbReference>
<reference evidence="18" key="1">
    <citation type="submission" date="2022-03" db="EMBL/GenBank/DDBJ databases">
        <authorList>
            <person name="Legras J.-L."/>
            <person name="Devillers H."/>
            <person name="Grondin C."/>
        </authorList>
    </citation>
    <scope>NUCLEOTIDE SEQUENCE</scope>
    <source>
        <strain evidence="18">CLIB 1423</strain>
    </source>
</reference>
<feature type="binding site" description="in other chain" evidence="14">
    <location>
        <position position="686"/>
    </location>
    <ligand>
        <name>beta-D-fructose 2,6-bisphosphate</name>
        <dbReference type="ChEBI" id="CHEBI:58579"/>
        <note>allosteric activator; ligand shared between dimeric partners</note>
    </ligand>
</feature>
<dbReference type="EC" id="2.7.1.11" evidence="14"/>
<dbReference type="PANTHER" id="PTHR13697">
    <property type="entry name" value="PHOSPHOFRUCTOKINASE"/>
    <property type="match status" value="1"/>
</dbReference>
<feature type="domain" description="Phosphofructokinase N-terminal" evidence="17">
    <location>
        <begin position="8"/>
        <end position="114"/>
    </location>
</feature>
<dbReference type="Proteomes" id="UP000837801">
    <property type="component" value="Unassembled WGS sequence"/>
</dbReference>
<dbReference type="PROSITE" id="PS00433">
    <property type="entry name" value="PHOSPHOFRUCTOKINASE"/>
    <property type="match status" value="2"/>
</dbReference>
<dbReference type="GO" id="GO:0005739">
    <property type="term" value="C:mitochondrion"/>
    <property type="evidence" value="ECO:0007669"/>
    <property type="project" value="TreeGrafter"/>
</dbReference>
<evidence type="ECO:0000259" key="16">
    <source>
        <dbReference type="Pfam" id="PF00365"/>
    </source>
</evidence>
<comment type="subcellular location">
    <subcellularLocation>
        <location evidence="2 14">Cytoplasm</location>
    </subcellularLocation>
</comment>
<dbReference type="GO" id="GO:0055082">
    <property type="term" value="P:intracellular chemical homeostasis"/>
    <property type="evidence" value="ECO:0007669"/>
    <property type="project" value="UniProtKB-ARBA"/>
</dbReference>
<organism evidence="18 19">
    <name type="scientific">[Candida] railenensis</name>
    <dbReference type="NCBI Taxonomy" id="45579"/>
    <lineage>
        <taxon>Eukaryota</taxon>
        <taxon>Fungi</taxon>
        <taxon>Dikarya</taxon>
        <taxon>Ascomycota</taxon>
        <taxon>Saccharomycotina</taxon>
        <taxon>Pichiomycetes</taxon>
        <taxon>Debaryomycetaceae</taxon>
        <taxon>Kurtzmaniella</taxon>
    </lineage>
</organism>
<comment type="function">
    <text evidence="14">Catalyzes the phosphorylation of D-fructose 6-phosphate to fructose 1,6-bisphosphate by ATP, the first committing step of glycolysis.</text>
</comment>